<dbReference type="Proteomes" id="UP001189429">
    <property type="component" value="Unassembled WGS sequence"/>
</dbReference>
<evidence type="ECO:0000313" key="2">
    <source>
        <dbReference type="EMBL" id="CAK0792578.1"/>
    </source>
</evidence>
<comment type="caution">
    <text evidence="2">The sequence shown here is derived from an EMBL/GenBank/DDBJ whole genome shotgun (WGS) entry which is preliminary data.</text>
</comment>
<keyword evidence="1" id="KW-0732">Signal</keyword>
<gene>
    <name evidence="2" type="ORF">PCOR1329_LOCUS3117</name>
</gene>
<feature type="chain" id="PRO_5045672536" description="Phospholipase B-like" evidence="1">
    <location>
        <begin position="25"/>
        <end position="105"/>
    </location>
</feature>
<protein>
    <recommendedName>
        <fullName evidence="4">Phospholipase B-like</fullName>
    </recommendedName>
</protein>
<name>A0ABN9PHY0_9DINO</name>
<evidence type="ECO:0008006" key="4">
    <source>
        <dbReference type="Google" id="ProtNLM"/>
    </source>
</evidence>
<dbReference type="EMBL" id="CAUYUJ010000791">
    <property type="protein sequence ID" value="CAK0792578.1"/>
    <property type="molecule type" value="Genomic_DNA"/>
</dbReference>
<evidence type="ECO:0000313" key="3">
    <source>
        <dbReference type="Proteomes" id="UP001189429"/>
    </source>
</evidence>
<accession>A0ABN9PHY0</accession>
<sequence length="105" mass="11510">MARAAGRAALAAALALGALPDAAAKKEKRPVGIRLAHHSFERTLTYADTLGDWLSSAATMALRDRVQLMPAVADRQALFWSKRDIATQDFEVRFTLSGRVDEEKK</sequence>
<proteinExistence type="predicted"/>
<organism evidence="2 3">
    <name type="scientific">Prorocentrum cordatum</name>
    <dbReference type="NCBI Taxonomy" id="2364126"/>
    <lineage>
        <taxon>Eukaryota</taxon>
        <taxon>Sar</taxon>
        <taxon>Alveolata</taxon>
        <taxon>Dinophyceae</taxon>
        <taxon>Prorocentrales</taxon>
        <taxon>Prorocentraceae</taxon>
        <taxon>Prorocentrum</taxon>
    </lineage>
</organism>
<feature type="non-terminal residue" evidence="2">
    <location>
        <position position="105"/>
    </location>
</feature>
<feature type="signal peptide" evidence="1">
    <location>
        <begin position="1"/>
        <end position="24"/>
    </location>
</feature>
<keyword evidence="3" id="KW-1185">Reference proteome</keyword>
<dbReference type="Gene3D" id="2.60.120.200">
    <property type="match status" value="1"/>
</dbReference>
<reference evidence="2" key="1">
    <citation type="submission" date="2023-10" db="EMBL/GenBank/DDBJ databases">
        <authorList>
            <person name="Chen Y."/>
            <person name="Shah S."/>
            <person name="Dougan E. K."/>
            <person name="Thang M."/>
            <person name="Chan C."/>
        </authorList>
    </citation>
    <scope>NUCLEOTIDE SEQUENCE [LARGE SCALE GENOMIC DNA]</scope>
</reference>
<evidence type="ECO:0000256" key="1">
    <source>
        <dbReference type="SAM" id="SignalP"/>
    </source>
</evidence>